<organism evidence="2 3">
    <name type="scientific">Salmonella paratyphi B (strain ATCC BAA-1250 / SPB7)</name>
    <dbReference type="NCBI Taxonomy" id="1016998"/>
    <lineage>
        <taxon>Bacteria</taxon>
        <taxon>Pseudomonadati</taxon>
        <taxon>Pseudomonadota</taxon>
        <taxon>Gammaproteobacteria</taxon>
        <taxon>Enterobacterales</taxon>
        <taxon>Enterobacteriaceae</taxon>
        <taxon>Salmonella</taxon>
    </lineage>
</organism>
<keyword evidence="1" id="KW-0472">Membrane</keyword>
<keyword evidence="1" id="KW-1133">Transmembrane helix</keyword>
<evidence type="ECO:0000256" key="1">
    <source>
        <dbReference type="SAM" id="Phobius"/>
    </source>
</evidence>
<proteinExistence type="predicted"/>
<name>A0A6C6Z8P0_SALPB</name>
<dbReference type="AlphaFoldDB" id="A0A6C6Z8P0"/>
<dbReference type="EMBL" id="CP000886">
    <property type="protein sequence ID" value="ABX69721.1"/>
    <property type="molecule type" value="Genomic_DNA"/>
</dbReference>
<gene>
    <name evidence="2" type="ordered locus">SPAB_04406</name>
</gene>
<protein>
    <submittedName>
        <fullName evidence="2">Uncharacterized protein</fullName>
    </submittedName>
</protein>
<dbReference type="KEGG" id="spq:SPAB_04406"/>
<sequence>MVITTLSFITVFSVILAILILHFCFFLVSAITLW</sequence>
<evidence type="ECO:0000313" key="3">
    <source>
        <dbReference type="Proteomes" id="UP000008556"/>
    </source>
</evidence>
<accession>A0A6C6Z8P0</accession>
<dbReference type="Proteomes" id="UP000008556">
    <property type="component" value="Chromosome"/>
</dbReference>
<keyword evidence="1" id="KW-0812">Transmembrane</keyword>
<feature type="transmembrane region" description="Helical" evidence="1">
    <location>
        <begin position="6"/>
        <end position="33"/>
    </location>
</feature>
<evidence type="ECO:0000313" key="2">
    <source>
        <dbReference type="EMBL" id="ABX69721.1"/>
    </source>
</evidence>
<reference evidence="2 3" key="1">
    <citation type="submission" date="2007-11" db="EMBL/GenBank/DDBJ databases">
        <authorList>
            <consortium name="The Salmonella enterica serovar Paratyphi B Genome Sequencing Project"/>
            <person name="McClelland M."/>
            <person name="Sanderson E.K."/>
            <person name="Porwollik S."/>
            <person name="Spieth J."/>
            <person name="Clifton W.S."/>
            <person name="Fulton R."/>
            <person name="Cordes M."/>
            <person name="Wollam A."/>
            <person name="Shah N."/>
            <person name="Pepin K."/>
            <person name="Bhonagiri V."/>
            <person name="Nash W."/>
            <person name="Johnson M."/>
            <person name="Thiruvilangam P."/>
            <person name="Wilson R."/>
        </authorList>
    </citation>
    <scope>NUCLEOTIDE SEQUENCE [LARGE SCALE GENOMIC DNA]</scope>
    <source>
        <strain evidence="3">ATCC BAA-1250 / SPB7</strain>
    </source>
</reference>